<dbReference type="Proteomes" id="UP000823775">
    <property type="component" value="Unassembled WGS sequence"/>
</dbReference>
<accession>A0ABS8VLW7</accession>
<gene>
    <name evidence="3" type="ORF">HAX54_038760</name>
</gene>
<name>A0ABS8VLW7_DATST</name>
<feature type="compositionally biased region" description="Polar residues" evidence="1">
    <location>
        <begin position="11"/>
        <end position="22"/>
    </location>
</feature>
<organism evidence="3 4">
    <name type="scientific">Datura stramonium</name>
    <name type="common">Jimsonweed</name>
    <name type="synonym">Common thornapple</name>
    <dbReference type="NCBI Taxonomy" id="4076"/>
    <lineage>
        <taxon>Eukaryota</taxon>
        <taxon>Viridiplantae</taxon>
        <taxon>Streptophyta</taxon>
        <taxon>Embryophyta</taxon>
        <taxon>Tracheophyta</taxon>
        <taxon>Spermatophyta</taxon>
        <taxon>Magnoliopsida</taxon>
        <taxon>eudicotyledons</taxon>
        <taxon>Gunneridae</taxon>
        <taxon>Pentapetalae</taxon>
        <taxon>asterids</taxon>
        <taxon>lamiids</taxon>
        <taxon>Solanales</taxon>
        <taxon>Solanaceae</taxon>
        <taxon>Solanoideae</taxon>
        <taxon>Datureae</taxon>
        <taxon>Datura</taxon>
    </lineage>
</organism>
<evidence type="ECO:0000256" key="2">
    <source>
        <dbReference type="SAM" id="Phobius"/>
    </source>
</evidence>
<comment type="caution">
    <text evidence="3">The sequence shown here is derived from an EMBL/GenBank/DDBJ whole genome shotgun (WGS) entry which is preliminary data.</text>
</comment>
<feature type="region of interest" description="Disordered" evidence="1">
    <location>
        <begin position="1"/>
        <end position="22"/>
    </location>
</feature>
<proteinExistence type="predicted"/>
<reference evidence="3 4" key="1">
    <citation type="journal article" date="2021" name="BMC Genomics">
        <title>Datura genome reveals duplications of psychoactive alkaloid biosynthetic genes and high mutation rate following tissue culture.</title>
        <authorList>
            <person name="Rajewski A."/>
            <person name="Carter-House D."/>
            <person name="Stajich J."/>
            <person name="Litt A."/>
        </authorList>
    </citation>
    <scope>NUCLEOTIDE SEQUENCE [LARGE SCALE GENOMIC DNA]</scope>
    <source>
        <strain evidence="3">AR-01</strain>
    </source>
</reference>
<sequence>MEGIQKAFRSAMSQDPNSSLSSISAALEKAPIKASPSPSPSVSSSDHSQLLLTRSPRQAVSLWTCSKLCAICFVAGIFVGYTLKRRVRRWASKLLKRLKDE</sequence>
<evidence type="ECO:0000313" key="3">
    <source>
        <dbReference type="EMBL" id="MCE0481202.1"/>
    </source>
</evidence>
<keyword evidence="2" id="KW-1133">Transmembrane helix</keyword>
<feature type="transmembrane region" description="Helical" evidence="2">
    <location>
        <begin position="60"/>
        <end position="83"/>
    </location>
</feature>
<feature type="region of interest" description="Disordered" evidence="1">
    <location>
        <begin position="29"/>
        <end position="48"/>
    </location>
</feature>
<evidence type="ECO:0000313" key="4">
    <source>
        <dbReference type="Proteomes" id="UP000823775"/>
    </source>
</evidence>
<evidence type="ECO:0008006" key="5">
    <source>
        <dbReference type="Google" id="ProtNLM"/>
    </source>
</evidence>
<keyword evidence="4" id="KW-1185">Reference proteome</keyword>
<dbReference type="EMBL" id="JACEIK010005314">
    <property type="protein sequence ID" value="MCE0481202.1"/>
    <property type="molecule type" value="Genomic_DNA"/>
</dbReference>
<evidence type="ECO:0000256" key="1">
    <source>
        <dbReference type="SAM" id="MobiDB-lite"/>
    </source>
</evidence>
<keyword evidence="2" id="KW-0472">Membrane</keyword>
<protein>
    <recommendedName>
        <fullName evidence="5">Transmembrane protein</fullName>
    </recommendedName>
</protein>
<keyword evidence="2" id="KW-0812">Transmembrane</keyword>